<dbReference type="Gene3D" id="1.10.3970.10">
    <property type="entry name" value="BSD domain"/>
    <property type="match status" value="1"/>
</dbReference>
<dbReference type="OMA" id="KEYENCY"/>
<dbReference type="PROSITE" id="PS50858">
    <property type="entry name" value="BSD"/>
    <property type="match status" value="1"/>
</dbReference>
<dbReference type="Proteomes" id="UP000220797">
    <property type="component" value="Unassembled WGS sequence"/>
</dbReference>
<protein>
    <submittedName>
        <fullName evidence="2">BSD-domain protein, putative</fullName>
    </submittedName>
</protein>
<dbReference type="SMART" id="SM00751">
    <property type="entry name" value="BSD"/>
    <property type="match status" value="1"/>
</dbReference>
<dbReference type="EMBL" id="CVMV01000070">
    <property type="protein sequence ID" value="CRG96698.1"/>
    <property type="molecule type" value="Genomic_DNA"/>
</dbReference>
<dbReference type="RefSeq" id="XP_028529502.1">
    <property type="nucleotide sequence ID" value="XM_028673006.1"/>
</dbReference>
<evidence type="ECO:0000313" key="2">
    <source>
        <dbReference type="EMBL" id="CRG96698.1"/>
    </source>
</evidence>
<proteinExistence type="predicted"/>
<dbReference type="SUPFAM" id="SSF140383">
    <property type="entry name" value="BSD domain-like"/>
    <property type="match status" value="1"/>
</dbReference>
<dbReference type="InterPro" id="IPR035925">
    <property type="entry name" value="BSD_dom_sf"/>
</dbReference>
<dbReference type="GeneID" id="39732810"/>
<reference evidence="2" key="1">
    <citation type="submission" date="2015-04" db="EMBL/GenBank/DDBJ databases">
        <authorList>
            <consortium name="Pathogen Informatics"/>
        </authorList>
    </citation>
    <scope>NUCLEOTIDE SEQUENCE [LARGE SCALE GENOMIC DNA]</scope>
    <source>
        <strain evidence="2">8A</strain>
    </source>
</reference>
<name>A0A1J1GVW9_PLAGA</name>
<sequence>MYSLWKEVSEQIKKKAEDLNTTFQELNINNISKDNGKQKGCKLNERESDKTIKDSIHDKLNLINNKYLNKDFCELQYYNNKFINGFNNIKKIVGDIYKDKLNNLSNDDSDKKKLYLSKIVPWKKADIMISKIYRKKYEEGFPINLPNNNLNNEVYEKILKLNLDRNRILNTNILENYNFNWIKKKEQSEKIMQEDENLITTKSFLVPSYMSEIDFWKSYFFNIDIIYNEIADEIYENKKNILMSYESEYTSSRIGNKLEDQKNNHSINENTLNNLNCEHTKNKSEDKNDFKIEDKLNSLNEVNYTNNIKEEKHFNFENEINKQHPKIENDINNTCKINNEININNLNSLNISDYSQSNSHSNKKNYNIDIITKNNLETNLMEAKEDNIISEKFISTSVNEEEYVKNAKINGLNIYMDNDIYFNLSEKSNKFSKFLNNSDYNDKKEDILFSSNKIKSNTLNENYIISEKKLKGNTEQNDSTYKKGKDDNNISLNEMKDKLYSPLDISEYNLKLLEEINQSNKKEYENDYQNNSYESFSSNNNINEEKGNIYSNFECNDKNSNNPSENITNEENNNTSNFVSCKNESILIESDPNKKTKNNYKNSTKNEIENVLTSDNNNSVNIGTKKYGFNEKKETQKEYENCYIDSYKNMLDDTCKENNIFPSNMDCNKIYKDFKNSENSLKSDCIIIKNDKSNFELKENEVTQSYNFLNEINSINTMNNMNVNSEKVSSENMSKENSYFDILNNSTHFKNIEETKENINFNVDNLIDLSSNKIKNDSDNFLKSSDINIDEINFGDDLEFDFYSNKFNAEELEQFEKDLLNA</sequence>
<evidence type="ECO:0000313" key="3">
    <source>
        <dbReference type="Proteomes" id="UP000220797"/>
    </source>
</evidence>
<organism evidence="2 3">
    <name type="scientific">Plasmodium gallinaceum</name>
    <dbReference type="NCBI Taxonomy" id="5849"/>
    <lineage>
        <taxon>Eukaryota</taxon>
        <taxon>Sar</taxon>
        <taxon>Alveolata</taxon>
        <taxon>Apicomplexa</taxon>
        <taxon>Aconoidasida</taxon>
        <taxon>Haemosporida</taxon>
        <taxon>Plasmodiidae</taxon>
        <taxon>Plasmodium</taxon>
        <taxon>Plasmodium (Haemamoeba)</taxon>
    </lineage>
</organism>
<comment type="caution">
    <text evidence="2">The sequence shown here is derived from an EMBL/GenBank/DDBJ whole genome shotgun (WGS) entry which is preliminary data.</text>
</comment>
<dbReference type="OrthoDB" id="382589at2759"/>
<accession>A0A1J1GVW9</accession>
<dbReference type="InterPro" id="IPR005607">
    <property type="entry name" value="BSD_dom"/>
</dbReference>
<keyword evidence="3" id="KW-1185">Reference proteome</keyword>
<evidence type="ECO:0000259" key="1">
    <source>
        <dbReference type="PROSITE" id="PS50858"/>
    </source>
</evidence>
<dbReference type="Pfam" id="PF03909">
    <property type="entry name" value="BSD"/>
    <property type="match status" value="1"/>
</dbReference>
<dbReference type="VEuPathDB" id="PlasmoDB:PGAL8A_00427800"/>
<feature type="domain" description="BSD" evidence="1">
    <location>
        <begin position="184"/>
        <end position="227"/>
    </location>
</feature>
<gene>
    <name evidence="2" type="ORF">PGAL8A_00427800</name>
</gene>
<dbReference type="AlphaFoldDB" id="A0A1J1GVW9"/>